<dbReference type="EMBL" id="LN907827">
    <property type="protein sequence ID" value="CUU22683.1"/>
    <property type="molecule type" value="Genomic_DNA"/>
</dbReference>
<dbReference type="PATRIC" id="fig|1619313.3.peg.462"/>
<organism evidence="1 2">
    <name type="scientific">Duffyella gerundensis</name>
    <dbReference type="NCBI Taxonomy" id="1619313"/>
    <lineage>
        <taxon>Bacteria</taxon>
        <taxon>Pseudomonadati</taxon>
        <taxon>Pseudomonadota</taxon>
        <taxon>Gammaproteobacteria</taxon>
        <taxon>Enterobacterales</taxon>
        <taxon>Erwiniaceae</taxon>
        <taxon>Duffyella</taxon>
    </lineage>
</organism>
<accession>A0A0U5L0N2</accession>
<name>A0A0U5L0N2_9GAMM</name>
<reference evidence="2" key="1">
    <citation type="submission" date="2015-11" db="EMBL/GenBank/DDBJ databases">
        <authorList>
            <person name="Blom J."/>
        </authorList>
    </citation>
    <scope>NUCLEOTIDE SEQUENCE [LARGE SCALE GENOMIC DNA]</scope>
</reference>
<gene>
    <name evidence="1" type="ORF">EM595_0446</name>
</gene>
<evidence type="ECO:0000313" key="2">
    <source>
        <dbReference type="Proteomes" id="UP000059419"/>
    </source>
</evidence>
<dbReference type="Proteomes" id="UP000059419">
    <property type="component" value="Chromosome 1"/>
</dbReference>
<evidence type="ECO:0000313" key="1">
    <source>
        <dbReference type="EMBL" id="CUU22683.1"/>
    </source>
</evidence>
<proteinExistence type="predicted"/>
<dbReference type="AlphaFoldDB" id="A0A0U5L0N2"/>
<dbReference type="KEGG" id="ege:EM595_0446"/>
<keyword evidence="2" id="KW-1185">Reference proteome</keyword>
<sequence>MPMLNANALNKSDFFFIVTTLSLRKVEYNEGSPYIGKHCGIRYAKGR</sequence>
<protein>
    <submittedName>
        <fullName evidence="1">Uncharacterized protein</fullName>
    </submittedName>
</protein>